<evidence type="ECO:0000313" key="2">
    <source>
        <dbReference type="Proteomes" id="UP000789572"/>
    </source>
</evidence>
<keyword evidence="2" id="KW-1185">Reference proteome</keyword>
<dbReference type="OrthoDB" id="2372095at2759"/>
<dbReference type="Proteomes" id="UP000789572">
    <property type="component" value="Unassembled WGS sequence"/>
</dbReference>
<name>A0A9N9B7S0_9GLOM</name>
<organism evidence="1 2">
    <name type="scientific">Paraglomus occultum</name>
    <dbReference type="NCBI Taxonomy" id="144539"/>
    <lineage>
        <taxon>Eukaryota</taxon>
        <taxon>Fungi</taxon>
        <taxon>Fungi incertae sedis</taxon>
        <taxon>Mucoromycota</taxon>
        <taxon>Glomeromycotina</taxon>
        <taxon>Glomeromycetes</taxon>
        <taxon>Paraglomerales</taxon>
        <taxon>Paraglomeraceae</taxon>
        <taxon>Paraglomus</taxon>
    </lineage>
</organism>
<dbReference type="EMBL" id="CAJVPJ010000771">
    <property type="protein sequence ID" value="CAG8555412.1"/>
    <property type="molecule type" value="Genomic_DNA"/>
</dbReference>
<feature type="non-terminal residue" evidence="1">
    <location>
        <position position="1"/>
    </location>
</feature>
<evidence type="ECO:0000313" key="1">
    <source>
        <dbReference type="EMBL" id="CAG8555412.1"/>
    </source>
</evidence>
<reference evidence="1" key="1">
    <citation type="submission" date="2021-06" db="EMBL/GenBank/DDBJ databases">
        <authorList>
            <person name="Kallberg Y."/>
            <person name="Tangrot J."/>
            <person name="Rosling A."/>
        </authorList>
    </citation>
    <scope>NUCLEOTIDE SEQUENCE</scope>
    <source>
        <strain evidence="1">IA702</strain>
    </source>
</reference>
<dbReference type="AlphaFoldDB" id="A0A9N9B7S0"/>
<comment type="caution">
    <text evidence="1">The sequence shown here is derived from an EMBL/GenBank/DDBJ whole genome shotgun (WGS) entry which is preliminary data.</text>
</comment>
<gene>
    <name evidence="1" type="ORF">POCULU_LOCUS5237</name>
</gene>
<sequence length="58" mass="6695">ADGESSSSKERRKSDDNQQGWKRDFRVLFGEIKPRRASNSVVNHTLIKLAEFMKESLD</sequence>
<proteinExistence type="predicted"/>
<protein>
    <submittedName>
        <fullName evidence="1">457_t:CDS:1</fullName>
    </submittedName>
</protein>
<accession>A0A9N9B7S0</accession>